<dbReference type="PANTHER" id="PTHR21708">
    <property type="entry name" value="PROBABLE 2-DEHYDROPANTOATE 2-REDUCTASE"/>
    <property type="match status" value="1"/>
</dbReference>
<dbReference type="FunFam" id="1.10.1040.10:FF:000017">
    <property type="entry name" value="2-dehydropantoate 2-reductase"/>
    <property type="match status" value="1"/>
</dbReference>
<dbReference type="PROSITE" id="PS51257">
    <property type="entry name" value="PROKAR_LIPOPROTEIN"/>
    <property type="match status" value="1"/>
</dbReference>
<accession>A0A254PTV9</accession>
<dbReference type="SUPFAM" id="SSF48179">
    <property type="entry name" value="6-phosphogluconate dehydrogenase C-terminal domain-like"/>
    <property type="match status" value="1"/>
</dbReference>
<dbReference type="InterPro" id="IPR013752">
    <property type="entry name" value="KPA_reductase"/>
</dbReference>
<protein>
    <recommendedName>
        <fullName evidence="4 10">2-dehydropantoate 2-reductase</fullName>
        <ecNumber evidence="3 10">1.1.1.169</ecNumber>
    </recommendedName>
    <alternativeName>
        <fullName evidence="8 10">Ketopantoate reductase</fullName>
    </alternativeName>
</protein>
<feature type="domain" description="Ketopantoate reductase N-terminal" evidence="11">
    <location>
        <begin position="19"/>
        <end position="164"/>
    </location>
</feature>
<evidence type="ECO:0000256" key="8">
    <source>
        <dbReference type="ARBA" id="ARBA00032024"/>
    </source>
</evidence>
<proteinExistence type="inferred from homology"/>
<evidence type="ECO:0000256" key="1">
    <source>
        <dbReference type="ARBA" id="ARBA00004994"/>
    </source>
</evidence>
<comment type="pathway">
    <text evidence="1 10">Cofactor biosynthesis; (R)-pantothenate biosynthesis; (R)-pantoate from 3-methyl-2-oxobutanoate: step 2/2.</text>
</comment>
<keyword evidence="6 10" id="KW-0521">NADP</keyword>
<evidence type="ECO:0000256" key="5">
    <source>
        <dbReference type="ARBA" id="ARBA00022655"/>
    </source>
</evidence>
<dbReference type="InterPro" id="IPR003710">
    <property type="entry name" value="ApbA"/>
</dbReference>
<dbReference type="GO" id="GO:0005737">
    <property type="term" value="C:cytoplasm"/>
    <property type="evidence" value="ECO:0007669"/>
    <property type="project" value="TreeGrafter"/>
</dbReference>
<evidence type="ECO:0000256" key="4">
    <source>
        <dbReference type="ARBA" id="ARBA00019465"/>
    </source>
</evidence>
<evidence type="ECO:0000256" key="6">
    <source>
        <dbReference type="ARBA" id="ARBA00022857"/>
    </source>
</evidence>
<evidence type="ECO:0000256" key="2">
    <source>
        <dbReference type="ARBA" id="ARBA00007870"/>
    </source>
</evidence>
<evidence type="ECO:0000256" key="7">
    <source>
        <dbReference type="ARBA" id="ARBA00023002"/>
    </source>
</evidence>
<dbReference type="Proteomes" id="UP000197528">
    <property type="component" value="Unassembled WGS sequence"/>
</dbReference>
<evidence type="ECO:0000259" key="11">
    <source>
        <dbReference type="Pfam" id="PF02558"/>
    </source>
</evidence>
<dbReference type="Gene3D" id="3.40.50.720">
    <property type="entry name" value="NAD(P)-binding Rossmann-like Domain"/>
    <property type="match status" value="1"/>
</dbReference>
<dbReference type="GO" id="GO:0015940">
    <property type="term" value="P:pantothenate biosynthetic process"/>
    <property type="evidence" value="ECO:0007669"/>
    <property type="project" value="UniProtKB-UniPathway"/>
</dbReference>
<keyword evidence="5 10" id="KW-0566">Pantothenate biosynthesis</keyword>
<feature type="domain" description="Ketopantoate reductase C-terminal" evidence="12">
    <location>
        <begin position="195"/>
        <end position="318"/>
    </location>
</feature>
<evidence type="ECO:0000313" key="13">
    <source>
        <dbReference type="EMBL" id="OWS69738.1"/>
    </source>
</evidence>
<comment type="function">
    <text evidence="10">Catalyzes the NADPH-dependent reduction of ketopantoate into pantoic acid.</text>
</comment>
<sequence length="322" mass="34989">MSRAEHWSLIYKTPSNQKIYVLGAGAVGCYFGGMLARAHQDVTFIARPERVEALNTFGLEMDCKAFHETVRVQASSDLSTLQDADLVLLSVKSLDTERTLAEVKAILPSKAVILSLQNGVANIDIASKIITNPVYAAVVYVAAGMIGQRTMKHHGRGELLVGSLGTALPADNQNLNSICKLFEGAGVPCSIAPQIKRDMWLKFLVNCSFNAISGIGQISYGEMVKSPEIVKLIEEITKEFLAIAALEDVKISMSEALAANESIAKTMVTQVSSTAQDLARGKMTEMDFLNGYIVELGKRYGVPTPYNESVHALVKMMESKIR</sequence>
<comment type="catalytic activity">
    <reaction evidence="9 10">
        <text>(R)-pantoate + NADP(+) = 2-dehydropantoate + NADPH + H(+)</text>
        <dbReference type="Rhea" id="RHEA:16233"/>
        <dbReference type="ChEBI" id="CHEBI:11561"/>
        <dbReference type="ChEBI" id="CHEBI:15378"/>
        <dbReference type="ChEBI" id="CHEBI:15980"/>
        <dbReference type="ChEBI" id="CHEBI:57783"/>
        <dbReference type="ChEBI" id="CHEBI:58349"/>
        <dbReference type="EC" id="1.1.1.169"/>
    </reaction>
</comment>
<comment type="similarity">
    <text evidence="2 10">Belongs to the ketopantoate reductase family.</text>
</comment>
<comment type="caution">
    <text evidence="13">The sequence shown here is derived from an EMBL/GenBank/DDBJ whole genome shotgun (WGS) entry which is preliminary data.</text>
</comment>
<organism evidence="13 14">
    <name type="scientific">Polynucleobacter campilacus</name>
    <dbReference type="NCBI Taxonomy" id="1743163"/>
    <lineage>
        <taxon>Bacteria</taxon>
        <taxon>Pseudomonadati</taxon>
        <taxon>Pseudomonadota</taxon>
        <taxon>Betaproteobacteria</taxon>
        <taxon>Burkholderiales</taxon>
        <taxon>Burkholderiaceae</taxon>
        <taxon>Polynucleobacter</taxon>
    </lineage>
</organism>
<dbReference type="AlphaFoldDB" id="A0A254PTV9"/>
<dbReference type="Gene3D" id="1.10.1040.10">
    <property type="entry name" value="N-(1-d-carboxylethyl)-l-norvaline Dehydrogenase, domain 2"/>
    <property type="match status" value="1"/>
</dbReference>
<dbReference type="PANTHER" id="PTHR21708:SF26">
    <property type="entry name" value="2-DEHYDROPANTOATE 2-REDUCTASE"/>
    <property type="match status" value="1"/>
</dbReference>
<evidence type="ECO:0000256" key="10">
    <source>
        <dbReference type="RuleBase" id="RU362068"/>
    </source>
</evidence>
<keyword evidence="7 10" id="KW-0560">Oxidoreductase</keyword>
<evidence type="ECO:0000256" key="3">
    <source>
        <dbReference type="ARBA" id="ARBA00013014"/>
    </source>
</evidence>
<keyword evidence="14" id="KW-1185">Reference proteome</keyword>
<gene>
    <name evidence="13" type="ORF">CBI31_05205</name>
</gene>
<dbReference type="Pfam" id="PF08546">
    <property type="entry name" value="ApbA_C"/>
    <property type="match status" value="1"/>
</dbReference>
<dbReference type="EMBL" id="NGUP01000003">
    <property type="protein sequence ID" value="OWS69738.1"/>
    <property type="molecule type" value="Genomic_DNA"/>
</dbReference>
<dbReference type="InterPro" id="IPR036291">
    <property type="entry name" value="NAD(P)-bd_dom_sf"/>
</dbReference>
<dbReference type="InterPro" id="IPR013328">
    <property type="entry name" value="6PGD_dom2"/>
</dbReference>
<evidence type="ECO:0000259" key="12">
    <source>
        <dbReference type="Pfam" id="PF08546"/>
    </source>
</evidence>
<name>A0A254PTV9_9BURK</name>
<dbReference type="NCBIfam" id="TIGR00745">
    <property type="entry name" value="apbA_panE"/>
    <property type="match status" value="1"/>
</dbReference>
<evidence type="ECO:0000313" key="14">
    <source>
        <dbReference type="Proteomes" id="UP000197528"/>
    </source>
</evidence>
<dbReference type="UniPathway" id="UPA00028">
    <property type="reaction ID" value="UER00004"/>
</dbReference>
<reference evidence="13 14" key="1">
    <citation type="submission" date="2017-05" db="EMBL/GenBank/DDBJ databases">
        <title>Genome of Polynucleobacter sp. MWH-Feld-100.</title>
        <authorList>
            <person name="Hahn M.W."/>
        </authorList>
    </citation>
    <scope>NUCLEOTIDE SEQUENCE [LARGE SCALE GENOMIC DNA]</scope>
    <source>
        <strain evidence="13 14">MWH-Feld-100</strain>
    </source>
</reference>
<dbReference type="Pfam" id="PF02558">
    <property type="entry name" value="ApbA"/>
    <property type="match status" value="1"/>
</dbReference>
<dbReference type="InterPro" id="IPR051402">
    <property type="entry name" value="KPR-Related"/>
</dbReference>
<evidence type="ECO:0000256" key="9">
    <source>
        <dbReference type="ARBA" id="ARBA00048793"/>
    </source>
</evidence>
<dbReference type="EC" id="1.1.1.169" evidence="3 10"/>
<dbReference type="SUPFAM" id="SSF51735">
    <property type="entry name" value="NAD(P)-binding Rossmann-fold domains"/>
    <property type="match status" value="1"/>
</dbReference>
<dbReference type="InterPro" id="IPR008927">
    <property type="entry name" value="6-PGluconate_DH-like_C_sf"/>
</dbReference>
<dbReference type="GO" id="GO:0008677">
    <property type="term" value="F:2-dehydropantoate 2-reductase activity"/>
    <property type="evidence" value="ECO:0007669"/>
    <property type="project" value="UniProtKB-EC"/>
</dbReference>
<dbReference type="InterPro" id="IPR013332">
    <property type="entry name" value="KPR_N"/>
</dbReference>